<dbReference type="Proteomes" id="UP000183952">
    <property type="component" value="Unassembled WGS sequence"/>
</dbReference>
<organism evidence="1 2">
    <name type="scientific">Hathewaya proteolytica DSM 3090</name>
    <dbReference type="NCBI Taxonomy" id="1121331"/>
    <lineage>
        <taxon>Bacteria</taxon>
        <taxon>Bacillati</taxon>
        <taxon>Bacillota</taxon>
        <taxon>Clostridia</taxon>
        <taxon>Eubacteriales</taxon>
        <taxon>Clostridiaceae</taxon>
        <taxon>Hathewaya</taxon>
    </lineage>
</organism>
<evidence type="ECO:0000313" key="1">
    <source>
        <dbReference type="EMBL" id="SHK31859.1"/>
    </source>
</evidence>
<name>A0A1M6RHE2_9CLOT</name>
<protein>
    <recommendedName>
        <fullName evidence="3">DUF3793 family protein</fullName>
    </recommendedName>
</protein>
<reference evidence="1 2" key="1">
    <citation type="submission" date="2016-11" db="EMBL/GenBank/DDBJ databases">
        <authorList>
            <person name="Jaros S."/>
            <person name="Januszkiewicz K."/>
            <person name="Wedrychowicz H."/>
        </authorList>
    </citation>
    <scope>NUCLEOTIDE SEQUENCE [LARGE SCALE GENOMIC DNA]</scope>
    <source>
        <strain evidence="1 2">DSM 3090</strain>
    </source>
</reference>
<evidence type="ECO:0008006" key="3">
    <source>
        <dbReference type="Google" id="ProtNLM"/>
    </source>
</evidence>
<dbReference type="AlphaFoldDB" id="A0A1M6RHE2"/>
<accession>A0A1M6RHE2</accession>
<dbReference type="EMBL" id="FRAD01000022">
    <property type="protein sequence ID" value="SHK31859.1"/>
    <property type="molecule type" value="Genomic_DNA"/>
</dbReference>
<dbReference type="RefSeq" id="WP_072904215.1">
    <property type="nucleotide sequence ID" value="NZ_FRAD01000022.1"/>
</dbReference>
<dbReference type="OrthoDB" id="5393676at2"/>
<gene>
    <name evidence="1" type="ORF">SAMN02745248_02295</name>
</gene>
<dbReference type="InterPro" id="IPR024523">
    <property type="entry name" value="DUF3793"/>
</dbReference>
<dbReference type="STRING" id="1121331.SAMN02745248_02295"/>
<sequence length="206" mass="24176">MSNEVLQVVKNVDMKSLEIQMALQCAPLLSGLKMSNLLKISKDRARGIESVLAQTCICYFKLYESREKVFFLLYKERQLQEYISGGKVVKLLRTMGYEDFKLKSVLNVFRNRYRIYMNNEGDFPHEMGILFGYPVEDVTGFIDNKGKNFLHCGYWKVYDNVEEKIELFQRFQRAEDSVVKLMVYGLKINQITELFKYNNKLLNLAV</sequence>
<proteinExistence type="predicted"/>
<dbReference type="Pfam" id="PF12672">
    <property type="entry name" value="DUF3793"/>
    <property type="match status" value="1"/>
</dbReference>
<keyword evidence="2" id="KW-1185">Reference proteome</keyword>
<evidence type="ECO:0000313" key="2">
    <source>
        <dbReference type="Proteomes" id="UP000183952"/>
    </source>
</evidence>